<feature type="region of interest" description="Disordered" evidence="1">
    <location>
        <begin position="1"/>
        <end position="131"/>
    </location>
</feature>
<comment type="caution">
    <text evidence="3">The sequence shown here is derived from an EMBL/GenBank/DDBJ whole genome shotgun (WGS) entry which is preliminary data.</text>
</comment>
<dbReference type="InterPro" id="IPR003593">
    <property type="entry name" value="AAA+_ATPase"/>
</dbReference>
<gene>
    <name evidence="3" type="ORF">UVI_02038850</name>
</gene>
<evidence type="ECO:0000313" key="4">
    <source>
        <dbReference type="Proteomes" id="UP000054053"/>
    </source>
</evidence>
<sequence>MSRSSGNVNGREKSVKTRHRKRKEHTTTSDSEDDSETYDESEVSDSSYVSTPDKRSHNRRHESRQTARSRSTSRHRVRSTGNGNVQRDLAEAVAHLESRFNDEPGSSKAAASTQSSTAIEEPDPSLNEQEGMKMDYKRVDLVWDRKQHVFKLQASTKEPEGPKYDAYLFHVRRSFDSKGKHRATFVDFKSKLLKECLEDVIGNTRGVNLVDHTPKIDPNILFLYLEDLRLHWKNLEELGPAGDSPREMKKNQLRIDNKRRQLNVLIKYLDEDYADVKKTVYPMLKAGIIDFDHLWALWKPGSLVYSPTYGCDEDPRVFKVEMAVRHETIVRGVSYIIDGKYVDFDGKQFGYGIFADEIPAFQGTRKITSLPFYPLSFHRNETALRQMLIERGKKFVSLSGAHFRAYSGVAYLKGEKEVAVKFHIQPSRVMVDPAVFRRINPNYFVSPVQSAKFDALWDGGSDEEDDMHCVVSANAHEGSETGPSIDGISKPWQAGIEAMKKAMKLQPLPTTASTEIQETSSTDSSGKEKAATVTKGEDCSRLSLEFTDDDYLLASAVVLGFSFSEKQWLEFSVSRIEDITWNEAAWDSLVLPEVTKDLLQALVTSRQQNATQTIDDVVQGKGKGLVTVLHGPPGTGKTLTAEGISELLHCPLYIASAGELGTNPRLLESDLQRILEICHSWGAILLLDEADVFLEKRNMQDIHRNALTFDEAFQSRIHIALRYDGLDARAKRSIFKMFIDRVKAFGKLAVDEFTDDDLQTLARHELNGREIKNLIGSAQDLALSKGEALSMKHVHQVVDIHIKFGRDLRGGPGFEDAMRSYF</sequence>
<feature type="compositionally biased region" description="Polar residues" evidence="1">
    <location>
        <begin position="508"/>
        <end position="524"/>
    </location>
</feature>
<dbReference type="GO" id="GO:0005524">
    <property type="term" value="F:ATP binding"/>
    <property type="evidence" value="ECO:0007669"/>
    <property type="project" value="InterPro"/>
</dbReference>
<dbReference type="AlphaFoldDB" id="A0A1B5L2W0"/>
<proteinExistence type="predicted"/>
<dbReference type="SMART" id="SM00382">
    <property type="entry name" value="AAA"/>
    <property type="match status" value="1"/>
</dbReference>
<dbReference type="EMBL" id="BBTG02000021">
    <property type="protein sequence ID" value="GAO17365.1"/>
    <property type="molecule type" value="Genomic_DNA"/>
</dbReference>
<dbReference type="PANTHER" id="PTHR46411:SF1">
    <property type="entry name" value="FAMILY ATPASE, PUTATIVE (AFU_ORTHOLOGUE AFUA_7G05752)-RELATED"/>
    <property type="match status" value="1"/>
</dbReference>
<dbReference type="Pfam" id="PF22942">
    <property type="entry name" value="DUF7025"/>
    <property type="match status" value="1"/>
</dbReference>
<dbReference type="SUPFAM" id="SSF52540">
    <property type="entry name" value="P-loop containing nucleoside triphosphate hydrolases"/>
    <property type="match status" value="1"/>
</dbReference>
<protein>
    <recommendedName>
        <fullName evidence="2">AAA+ ATPase domain-containing protein</fullName>
    </recommendedName>
</protein>
<dbReference type="PANTHER" id="PTHR46411">
    <property type="entry name" value="FAMILY ATPASE, PUTATIVE-RELATED"/>
    <property type="match status" value="1"/>
</dbReference>
<dbReference type="GO" id="GO:0016887">
    <property type="term" value="F:ATP hydrolysis activity"/>
    <property type="evidence" value="ECO:0007669"/>
    <property type="project" value="InterPro"/>
</dbReference>
<feature type="domain" description="AAA+ ATPase" evidence="2">
    <location>
        <begin position="623"/>
        <end position="743"/>
    </location>
</feature>
<evidence type="ECO:0000256" key="1">
    <source>
        <dbReference type="SAM" id="MobiDB-lite"/>
    </source>
</evidence>
<evidence type="ECO:0000313" key="3">
    <source>
        <dbReference type="EMBL" id="GAO17365.1"/>
    </source>
</evidence>
<feature type="region of interest" description="Disordered" evidence="1">
    <location>
        <begin position="508"/>
        <end position="529"/>
    </location>
</feature>
<dbReference type="InterPro" id="IPR054289">
    <property type="entry name" value="DUF7025"/>
</dbReference>
<dbReference type="Pfam" id="PF00004">
    <property type="entry name" value="AAA"/>
    <property type="match status" value="1"/>
</dbReference>
<dbReference type="Gene3D" id="3.40.50.300">
    <property type="entry name" value="P-loop containing nucleotide triphosphate hydrolases"/>
    <property type="match status" value="1"/>
</dbReference>
<name>A0A1B5L2W0_USTVR</name>
<dbReference type="InterPro" id="IPR027417">
    <property type="entry name" value="P-loop_NTPase"/>
</dbReference>
<organism evidence="3 4">
    <name type="scientific">Ustilaginoidea virens</name>
    <name type="common">Rice false smut fungus</name>
    <name type="synonym">Villosiclava virens</name>
    <dbReference type="NCBI Taxonomy" id="1159556"/>
    <lineage>
        <taxon>Eukaryota</taxon>
        <taxon>Fungi</taxon>
        <taxon>Dikarya</taxon>
        <taxon>Ascomycota</taxon>
        <taxon>Pezizomycotina</taxon>
        <taxon>Sordariomycetes</taxon>
        <taxon>Hypocreomycetidae</taxon>
        <taxon>Hypocreales</taxon>
        <taxon>Clavicipitaceae</taxon>
        <taxon>Ustilaginoidea</taxon>
    </lineage>
</organism>
<feature type="compositionally biased region" description="Low complexity" evidence="1">
    <location>
        <begin position="106"/>
        <end position="118"/>
    </location>
</feature>
<feature type="compositionally biased region" description="Basic and acidic residues" evidence="1">
    <location>
        <begin position="88"/>
        <end position="102"/>
    </location>
</feature>
<reference evidence="4" key="1">
    <citation type="journal article" date="2016" name="Genome Announc.">
        <title>Genome sequence of Ustilaginoidea virens IPU010, a rice pathogenic fungus causing false smut.</title>
        <authorList>
            <person name="Kumagai T."/>
            <person name="Ishii T."/>
            <person name="Terai G."/>
            <person name="Umemura M."/>
            <person name="Machida M."/>
            <person name="Asai K."/>
        </authorList>
    </citation>
    <scope>NUCLEOTIDE SEQUENCE [LARGE SCALE GENOMIC DNA]</scope>
    <source>
        <strain evidence="4">IPU010</strain>
    </source>
</reference>
<dbReference type="InterPro" id="IPR003959">
    <property type="entry name" value="ATPase_AAA_core"/>
</dbReference>
<accession>A0A1B5L2W0</accession>
<evidence type="ECO:0000259" key="2">
    <source>
        <dbReference type="SMART" id="SM00382"/>
    </source>
</evidence>
<dbReference type="Proteomes" id="UP000054053">
    <property type="component" value="Unassembled WGS sequence"/>
</dbReference>
<feature type="compositionally biased region" description="Acidic residues" evidence="1">
    <location>
        <begin position="30"/>
        <end position="43"/>
    </location>
</feature>